<evidence type="ECO:0000256" key="1">
    <source>
        <dbReference type="SAM" id="MobiDB-lite"/>
    </source>
</evidence>
<organism evidence="2 3">
    <name type="scientific">Rhodopseudomonas palustris (strain BisB5)</name>
    <dbReference type="NCBI Taxonomy" id="316057"/>
    <lineage>
        <taxon>Bacteria</taxon>
        <taxon>Pseudomonadati</taxon>
        <taxon>Pseudomonadota</taxon>
        <taxon>Alphaproteobacteria</taxon>
        <taxon>Hyphomicrobiales</taxon>
        <taxon>Nitrobacteraceae</taxon>
        <taxon>Rhodopseudomonas</taxon>
    </lineage>
</organism>
<dbReference type="KEGG" id="rpd:RPD_1906"/>
<dbReference type="Proteomes" id="UP000001818">
    <property type="component" value="Chromosome"/>
</dbReference>
<dbReference type="AlphaFoldDB" id="Q139U8"/>
<evidence type="ECO:0000313" key="2">
    <source>
        <dbReference type="EMBL" id="ABE39141.1"/>
    </source>
</evidence>
<name>Q139U8_RHOPS</name>
<accession>Q139U8</accession>
<dbReference type="HOGENOM" id="CLU_174815_0_0_5"/>
<reference evidence="2 3" key="1">
    <citation type="submission" date="2006-03" db="EMBL/GenBank/DDBJ databases">
        <title>Complete sequence of Rhodopseudomonas palustris BisB5.</title>
        <authorList>
            <consortium name="US DOE Joint Genome Institute"/>
            <person name="Copeland A."/>
            <person name="Lucas S."/>
            <person name="Lapidus A."/>
            <person name="Barry K."/>
            <person name="Detter J.C."/>
            <person name="Glavina del Rio T."/>
            <person name="Hammon N."/>
            <person name="Israni S."/>
            <person name="Dalin E."/>
            <person name="Tice H."/>
            <person name="Pitluck S."/>
            <person name="Chain P."/>
            <person name="Malfatti S."/>
            <person name="Shin M."/>
            <person name="Vergez L."/>
            <person name="Schmutz J."/>
            <person name="Larimer F."/>
            <person name="Land M."/>
            <person name="Hauser L."/>
            <person name="Pelletier D.A."/>
            <person name="Kyrpides N."/>
            <person name="Lykidis A."/>
            <person name="Oda Y."/>
            <person name="Harwood C.S."/>
            <person name="Richardson P."/>
        </authorList>
    </citation>
    <scope>NUCLEOTIDE SEQUENCE [LARGE SCALE GENOMIC DNA]</scope>
    <source>
        <strain evidence="2 3">BisB5</strain>
    </source>
</reference>
<evidence type="ECO:0000313" key="3">
    <source>
        <dbReference type="Proteomes" id="UP000001818"/>
    </source>
</evidence>
<feature type="region of interest" description="Disordered" evidence="1">
    <location>
        <begin position="64"/>
        <end position="106"/>
    </location>
</feature>
<proteinExistence type="predicted"/>
<dbReference type="BioCyc" id="RPAL316057:RPD_RS09570-MONOMER"/>
<protein>
    <submittedName>
        <fullName evidence="2">Uncharacterized protein</fullName>
    </submittedName>
</protein>
<sequence>MARQLVYRCPQNGLMTQTWLADEVVGGDRLTYELVFCLACSQQHFICVETGRALGDRVEATTTTHVPTFPPDQIKASGDRVGVQRDADAYSPRGVAAPAGDYAKAH</sequence>
<dbReference type="EMBL" id="CP000283">
    <property type="protein sequence ID" value="ABE39141.1"/>
    <property type="molecule type" value="Genomic_DNA"/>
</dbReference>
<gene>
    <name evidence="2" type="ordered locus">RPD_1906</name>
</gene>